<keyword evidence="1" id="KW-0472">Membrane</keyword>
<feature type="transmembrane region" description="Helical" evidence="1">
    <location>
        <begin position="32"/>
        <end position="54"/>
    </location>
</feature>
<dbReference type="Proteomes" id="UP000000692">
    <property type="component" value="Chromosome"/>
</dbReference>
<dbReference type="EMBL" id="CP002018">
    <property type="protein sequence ID" value="AEM40617.1"/>
    <property type="molecule type" value="Genomic_DNA"/>
</dbReference>
<gene>
    <name evidence="2" type="ordered locus">KVU_0778</name>
</gene>
<dbReference type="KEGG" id="kvl:KVU_0778"/>
<evidence type="ECO:0000256" key="1">
    <source>
        <dbReference type="SAM" id="Phobius"/>
    </source>
</evidence>
<dbReference type="RefSeq" id="WP_013384068.1">
    <property type="nucleotide sequence ID" value="NC_017384.1"/>
</dbReference>
<evidence type="ECO:0000313" key="2">
    <source>
        <dbReference type="EMBL" id="AEM40617.1"/>
    </source>
</evidence>
<keyword evidence="3" id="KW-1185">Reference proteome</keyword>
<keyword evidence="1" id="KW-1133">Transmembrane helix</keyword>
<sequence length="55" mass="5754">MTQAEQSLADDKMRAEIAKLLAETKQVTVSTFLAPFLAAAGLMGATAALVKIFLG</sequence>
<evidence type="ECO:0000313" key="3">
    <source>
        <dbReference type="Proteomes" id="UP000000692"/>
    </source>
</evidence>
<proteinExistence type="predicted"/>
<dbReference type="AlphaFoldDB" id="F9Y4R0"/>
<keyword evidence="1" id="KW-0812">Transmembrane</keyword>
<organism evidence="2 3">
    <name type="scientific">Ketogulonicigenium vulgare (strain WSH-001)</name>
    <dbReference type="NCBI Taxonomy" id="759362"/>
    <lineage>
        <taxon>Bacteria</taxon>
        <taxon>Pseudomonadati</taxon>
        <taxon>Pseudomonadota</taxon>
        <taxon>Alphaproteobacteria</taxon>
        <taxon>Rhodobacterales</taxon>
        <taxon>Roseobacteraceae</taxon>
        <taxon>Ketogulonicigenium</taxon>
    </lineage>
</organism>
<protein>
    <submittedName>
        <fullName evidence="2">Uncharacterized protein</fullName>
    </submittedName>
</protein>
<reference evidence="2 3" key="1">
    <citation type="journal article" date="2011" name="J. Bacteriol.">
        <title>Complete genome sequence of the industrial strain Ketogulonicigenium vulgare WSH-001.</title>
        <authorList>
            <person name="Liu L."/>
            <person name="Li Y."/>
            <person name="Zhang J."/>
            <person name="Zhou Z."/>
            <person name="Liu J."/>
            <person name="Li X."/>
            <person name="Zhou J."/>
            <person name="Du G."/>
            <person name="Wang L."/>
            <person name="Chen J."/>
        </authorList>
    </citation>
    <scope>NUCLEOTIDE SEQUENCE [LARGE SCALE GENOMIC DNA]</scope>
    <source>
        <strain evidence="2 3">WSH-001</strain>
    </source>
</reference>
<accession>F9Y4R0</accession>
<dbReference type="HOGENOM" id="CLU_3026211_0_0_5"/>
<name>F9Y4R0_KETVW</name>
<dbReference type="PATRIC" id="fig|759362.5.peg.804"/>
<dbReference type="OrthoDB" id="7875901at2"/>